<gene>
    <name evidence="1" type="ORF">EYH02_04360</name>
</gene>
<evidence type="ECO:0000313" key="2">
    <source>
        <dbReference type="Proteomes" id="UP000605805"/>
    </source>
</evidence>
<proteinExistence type="predicted"/>
<protein>
    <submittedName>
        <fullName evidence="1">Uncharacterized protein</fullName>
    </submittedName>
</protein>
<dbReference type="EMBL" id="DQTV01000079">
    <property type="protein sequence ID" value="HIP57283.1"/>
    <property type="molecule type" value="Genomic_DNA"/>
</dbReference>
<organism evidence="1 2">
    <name type="scientific">Ignisphaera aggregans</name>
    <dbReference type="NCBI Taxonomy" id="334771"/>
    <lineage>
        <taxon>Archaea</taxon>
        <taxon>Thermoproteota</taxon>
        <taxon>Thermoprotei</taxon>
        <taxon>Desulfurococcales</taxon>
        <taxon>Desulfurococcaceae</taxon>
        <taxon>Ignisphaera</taxon>
    </lineage>
</organism>
<comment type="caution">
    <text evidence="1">The sequence shown here is derived from an EMBL/GenBank/DDBJ whole genome shotgun (WGS) entry which is preliminary data.</text>
</comment>
<reference evidence="1" key="1">
    <citation type="journal article" date="2020" name="ISME J.">
        <title>Gammaproteobacteria mediating utilization of methyl-, sulfur- and petroleum organic compounds in deep ocean hydrothermal plumes.</title>
        <authorList>
            <person name="Zhou Z."/>
            <person name="Liu Y."/>
            <person name="Pan J."/>
            <person name="Cron B.R."/>
            <person name="Toner B.M."/>
            <person name="Anantharaman K."/>
            <person name="Breier J.A."/>
            <person name="Dick G.J."/>
            <person name="Li M."/>
        </authorList>
    </citation>
    <scope>NUCLEOTIDE SEQUENCE</scope>
    <source>
        <strain evidence="1">SZUA-1435</strain>
    </source>
</reference>
<dbReference type="Proteomes" id="UP000605805">
    <property type="component" value="Unassembled WGS sequence"/>
</dbReference>
<accession>A0A832YY68</accession>
<sequence length="82" mass="9358">MIMIIECSNPGLTAHKIRHDIISYLRAKPSSRQYIKVLSITHKRIMIVIDVGITDRVVDELVKLISKYGVKVNVLREVNITT</sequence>
<evidence type="ECO:0000313" key="1">
    <source>
        <dbReference type="EMBL" id="HIP57283.1"/>
    </source>
</evidence>
<name>A0A832YY68_9CREN</name>
<dbReference type="AlphaFoldDB" id="A0A832YY68"/>